<comment type="subcellular location">
    <subcellularLocation>
        <location evidence="2">Cell inner membrane</location>
        <topology evidence="2">Multi-pass membrane protein</topology>
    </subcellularLocation>
</comment>
<dbReference type="SMART" id="SM00448">
    <property type="entry name" value="REC"/>
    <property type="match status" value="1"/>
</dbReference>
<evidence type="ECO:0000259" key="12">
    <source>
        <dbReference type="PROSITE" id="PS50112"/>
    </source>
</evidence>
<comment type="caution">
    <text evidence="14">The sequence shown here is derived from an EMBL/GenBank/DDBJ whole genome shotgun (WGS) entry which is preliminary data.</text>
</comment>
<dbReference type="Pfam" id="PF02518">
    <property type="entry name" value="HATPase_c"/>
    <property type="match status" value="1"/>
</dbReference>
<dbReference type="InterPro" id="IPR003661">
    <property type="entry name" value="HisK_dim/P_dom"/>
</dbReference>
<dbReference type="InterPro" id="IPR036097">
    <property type="entry name" value="HisK_dim/P_sf"/>
</dbReference>
<comment type="catalytic activity">
    <reaction evidence="1">
        <text>ATP + protein L-histidine = ADP + protein N-phospho-L-histidine.</text>
        <dbReference type="EC" id="2.7.13.3"/>
    </reaction>
</comment>
<gene>
    <name evidence="14" type="ORF">G3574_18795</name>
</gene>
<proteinExistence type="predicted"/>
<sequence>MDHLDALKGEVAQYRFLVELDNLLRPILDPVEITLSAAQFLGQYLKVSRCAYADVEADQATLNLTGNYTNGVPSIVGRYNADTFGPEFVRLSLAGVPYVVEDAEIDERTADVRDSYRKAQIRAVVSVPIIKAGRFVAGMAVHQVVPRRWKADEISLIGMVAHRCWESIERNRIARELHESEAKFQTITNAMPQMVWTADASGLVDYHNDQLFDFAGVPRGTTSGDAWTNLVHPDDQQQAFKAWSQSVATGTPYETTYRVRHHSGEYRWTLARALPVRNGVGAIVKWMGTNTDIHSQKLAEQVLQETNARKDEFLAMLAHELRNPLAPISAASELLSISRSDDHQVQKATSIIRRQVGHMTGLIDELLDVSRVTRGLAQLENTLVDIKQVIAEAAEQVRPLMEKHGHQFSMNLSPESVFATGDHKRLVQVLSNLLDNAAKYTSPGGHITLTVSVSPGEIALSVSDDGIGMRPELLATVFDLFQQGERTADRAQGGLGIGLALVKSLIERHHGTVTANSAGPNLGSDFVIRLPRVIKASEEAPVTKPNSLTSTRRVLIVDDNIDAAHTLAMLLEVLGNQVAMDFHPEAALARSESEAFDVYLLDIGLPEIDGYELAHRLRSRQGNEKKVFVAITGYGQEQDRQQSAAAGFDYHLVKPVKADSLIELLNKLN</sequence>
<dbReference type="FunFam" id="3.30.450.20:FF:000099">
    <property type="entry name" value="Sensory box sensor histidine kinase"/>
    <property type="match status" value="1"/>
</dbReference>
<dbReference type="Proteomes" id="UP000482155">
    <property type="component" value="Unassembled WGS sequence"/>
</dbReference>
<name>A0A6B3SQU7_9BURK</name>
<dbReference type="PROSITE" id="PS50113">
    <property type="entry name" value="PAC"/>
    <property type="match status" value="1"/>
</dbReference>
<dbReference type="PROSITE" id="PS50112">
    <property type="entry name" value="PAS"/>
    <property type="match status" value="1"/>
</dbReference>
<dbReference type="CDD" id="cd17580">
    <property type="entry name" value="REC_2_DhkD-like"/>
    <property type="match status" value="1"/>
</dbReference>
<dbReference type="Gene3D" id="3.30.565.10">
    <property type="entry name" value="Histidine kinase-like ATPase, C-terminal domain"/>
    <property type="match status" value="1"/>
</dbReference>
<evidence type="ECO:0000259" key="10">
    <source>
        <dbReference type="PROSITE" id="PS50109"/>
    </source>
</evidence>
<dbReference type="CDD" id="cd00082">
    <property type="entry name" value="HisKA"/>
    <property type="match status" value="1"/>
</dbReference>
<keyword evidence="4 9" id="KW-0597">Phosphoprotein</keyword>
<dbReference type="SMART" id="SM00387">
    <property type="entry name" value="HATPase_c"/>
    <property type="match status" value="1"/>
</dbReference>
<keyword evidence="7" id="KW-0902">Two-component regulatory system</keyword>
<evidence type="ECO:0000256" key="5">
    <source>
        <dbReference type="ARBA" id="ARBA00022679"/>
    </source>
</evidence>
<dbReference type="PANTHER" id="PTHR43547:SF2">
    <property type="entry name" value="HYBRID SIGNAL TRANSDUCTION HISTIDINE KINASE C"/>
    <property type="match status" value="1"/>
</dbReference>
<feature type="domain" description="PAS" evidence="12">
    <location>
        <begin position="180"/>
        <end position="250"/>
    </location>
</feature>
<dbReference type="Gene3D" id="3.30.450.20">
    <property type="entry name" value="PAS domain"/>
    <property type="match status" value="1"/>
</dbReference>
<evidence type="ECO:0000313" key="14">
    <source>
        <dbReference type="EMBL" id="NEX63137.1"/>
    </source>
</evidence>
<dbReference type="FunFam" id="3.30.565.10:FF:000006">
    <property type="entry name" value="Sensor histidine kinase WalK"/>
    <property type="match status" value="1"/>
</dbReference>
<feature type="modified residue" description="4-aspartylphosphate" evidence="9">
    <location>
        <position position="602"/>
    </location>
</feature>
<dbReference type="Gene3D" id="1.10.287.130">
    <property type="match status" value="1"/>
</dbReference>
<dbReference type="InterPro" id="IPR011006">
    <property type="entry name" value="CheY-like_superfamily"/>
</dbReference>
<dbReference type="GO" id="GO:0000155">
    <property type="term" value="F:phosphorelay sensor kinase activity"/>
    <property type="evidence" value="ECO:0007669"/>
    <property type="project" value="InterPro"/>
</dbReference>
<evidence type="ECO:0000256" key="6">
    <source>
        <dbReference type="ARBA" id="ARBA00022777"/>
    </source>
</evidence>
<keyword evidence="6" id="KW-0418">Kinase</keyword>
<dbReference type="InterPro" id="IPR004358">
    <property type="entry name" value="Sig_transdc_His_kin-like_C"/>
</dbReference>
<accession>A0A6B3SQU7</accession>
<dbReference type="Gene3D" id="3.30.450.40">
    <property type="match status" value="1"/>
</dbReference>
<dbReference type="FunFam" id="1.10.287.130:FF:000001">
    <property type="entry name" value="Two-component sensor histidine kinase"/>
    <property type="match status" value="1"/>
</dbReference>
<dbReference type="SUPFAM" id="SSF55785">
    <property type="entry name" value="PYP-like sensor domain (PAS domain)"/>
    <property type="match status" value="1"/>
</dbReference>
<dbReference type="InterPro" id="IPR029016">
    <property type="entry name" value="GAF-like_dom_sf"/>
</dbReference>
<feature type="domain" description="Histidine kinase" evidence="10">
    <location>
        <begin position="316"/>
        <end position="534"/>
    </location>
</feature>
<dbReference type="InterPro" id="IPR036890">
    <property type="entry name" value="HATPase_C_sf"/>
</dbReference>
<evidence type="ECO:0000256" key="3">
    <source>
        <dbReference type="ARBA" id="ARBA00012438"/>
    </source>
</evidence>
<evidence type="ECO:0000256" key="1">
    <source>
        <dbReference type="ARBA" id="ARBA00000085"/>
    </source>
</evidence>
<dbReference type="SMART" id="SM00065">
    <property type="entry name" value="GAF"/>
    <property type="match status" value="1"/>
</dbReference>
<keyword evidence="8" id="KW-0472">Membrane</keyword>
<dbReference type="CDD" id="cd00075">
    <property type="entry name" value="HATPase"/>
    <property type="match status" value="1"/>
</dbReference>
<dbReference type="PROSITE" id="PS50110">
    <property type="entry name" value="RESPONSE_REGULATORY"/>
    <property type="match status" value="1"/>
</dbReference>
<dbReference type="CDD" id="cd00130">
    <property type="entry name" value="PAS"/>
    <property type="match status" value="1"/>
</dbReference>
<dbReference type="AlphaFoldDB" id="A0A6B3SQU7"/>
<dbReference type="EMBL" id="JAAIVB010000066">
    <property type="protein sequence ID" value="NEX63137.1"/>
    <property type="molecule type" value="Genomic_DNA"/>
</dbReference>
<dbReference type="SUPFAM" id="SSF47384">
    <property type="entry name" value="Homodimeric domain of signal transducing histidine kinase"/>
    <property type="match status" value="1"/>
</dbReference>
<feature type="domain" description="PAC" evidence="13">
    <location>
        <begin position="253"/>
        <end position="305"/>
    </location>
</feature>
<organism evidence="14 15">
    <name type="scientific">Noviherbaspirillum galbum</name>
    <dbReference type="NCBI Taxonomy" id="2709383"/>
    <lineage>
        <taxon>Bacteria</taxon>
        <taxon>Pseudomonadati</taxon>
        <taxon>Pseudomonadota</taxon>
        <taxon>Betaproteobacteria</taxon>
        <taxon>Burkholderiales</taxon>
        <taxon>Oxalobacteraceae</taxon>
        <taxon>Noviherbaspirillum</taxon>
    </lineage>
</organism>
<dbReference type="InterPro" id="IPR013655">
    <property type="entry name" value="PAS_fold_3"/>
</dbReference>
<dbReference type="InterPro" id="IPR005467">
    <property type="entry name" value="His_kinase_dom"/>
</dbReference>
<dbReference type="PRINTS" id="PR00344">
    <property type="entry name" value="BCTRLSENSOR"/>
</dbReference>
<dbReference type="SMART" id="SM00388">
    <property type="entry name" value="HisKA"/>
    <property type="match status" value="1"/>
</dbReference>
<keyword evidence="5" id="KW-0808">Transferase</keyword>
<keyword evidence="15" id="KW-1185">Reference proteome</keyword>
<dbReference type="NCBIfam" id="TIGR00229">
    <property type="entry name" value="sensory_box"/>
    <property type="match status" value="1"/>
</dbReference>
<dbReference type="Pfam" id="PF01590">
    <property type="entry name" value="GAF"/>
    <property type="match status" value="1"/>
</dbReference>
<dbReference type="EC" id="2.7.13.3" evidence="3"/>
<evidence type="ECO:0000259" key="13">
    <source>
        <dbReference type="PROSITE" id="PS50113"/>
    </source>
</evidence>
<evidence type="ECO:0000259" key="11">
    <source>
        <dbReference type="PROSITE" id="PS50110"/>
    </source>
</evidence>
<dbReference type="InterPro" id="IPR035965">
    <property type="entry name" value="PAS-like_dom_sf"/>
</dbReference>
<evidence type="ECO:0000256" key="9">
    <source>
        <dbReference type="PROSITE-ProRule" id="PRU00169"/>
    </source>
</evidence>
<evidence type="ECO:0000256" key="2">
    <source>
        <dbReference type="ARBA" id="ARBA00004429"/>
    </source>
</evidence>
<dbReference type="SUPFAM" id="SSF52172">
    <property type="entry name" value="CheY-like"/>
    <property type="match status" value="1"/>
</dbReference>
<dbReference type="SUPFAM" id="SSF55781">
    <property type="entry name" value="GAF domain-like"/>
    <property type="match status" value="1"/>
</dbReference>
<dbReference type="GO" id="GO:0005886">
    <property type="term" value="C:plasma membrane"/>
    <property type="evidence" value="ECO:0007669"/>
    <property type="project" value="UniProtKB-SubCell"/>
</dbReference>
<evidence type="ECO:0000256" key="4">
    <source>
        <dbReference type="ARBA" id="ARBA00022553"/>
    </source>
</evidence>
<dbReference type="InterPro" id="IPR001610">
    <property type="entry name" value="PAC"/>
</dbReference>
<dbReference type="RefSeq" id="WP_163966629.1">
    <property type="nucleotide sequence ID" value="NZ_JAAIVB010000066.1"/>
</dbReference>
<dbReference type="SUPFAM" id="SSF55874">
    <property type="entry name" value="ATPase domain of HSP90 chaperone/DNA topoisomerase II/histidine kinase"/>
    <property type="match status" value="1"/>
</dbReference>
<dbReference type="InterPro" id="IPR000014">
    <property type="entry name" value="PAS"/>
</dbReference>
<dbReference type="PROSITE" id="PS50109">
    <property type="entry name" value="HIS_KIN"/>
    <property type="match status" value="1"/>
</dbReference>
<dbReference type="Gene3D" id="3.40.50.2300">
    <property type="match status" value="1"/>
</dbReference>
<feature type="domain" description="Response regulatory" evidence="11">
    <location>
        <begin position="553"/>
        <end position="669"/>
    </location>
</feature>
<dbReference type="InterPro" id="IPR001789">
    <property type="entry name" value="Sig_transdc_resp-reg_receiver"/>
</dbReference>
<evidence type="ECO:0000313" key="15">
    <source>
        <dbReference type="Proteomes" id="UP000482155"/>
    </source>
</evidence>
<dbReference type="PANTHER" id="PTHR43547">
    <property type="entry name" value="TWO-COMPONENT HISTIDINE KINASE"/>
    <property type="match status" value="1"/>
</dbReference>
<dbReference type="Pfam" id="PF00512">
    <property type="entry name" value="HisKA"/>
    <property type="match status" value="1"/>
</dbReference>
<dbReference type="InterPro" id="IPR000700">
    <property type="entry name" value="PAS-assoc_C"/>
</dbReference>
<reference evidence="14 15" key="1">
    <citation type="submission" date="2020-02" db="EMBL/GenBank/DDBJ databases">
        <authorList>
            <person name="Kim M.K."/>
        </authorList>
    </citation>
    <scope>NUCLEOTIDE SEQUENCE [LARGE SCALE GENOMIC DNA]</scope>
    <source>
        <strain evidence="14 15">17J57-3</strain>
    </source>
</reference>
<dbReference type="InterPro" id="IPR003594">
    <property type="entry name" value="HATPase_dom"/>
</dbReference>
<dbReference type="InterPro" id="IPR003018">
    <property type="entry name" value="GAF"/>
</dbReference>
<dbReference type="Pfam" id="PF00072">
    <property type="entry name" value="Response_reg"/>
    <property type="match status" value="1"/>
</dbReference>
<protein>
    <recommendedName>
        <fullName evidence="3">histidine kinase</fullName>
        <ecNumber evidence="3">2.7.13.3</ecNumber>
    </recommendedName>
</protein>
<dbReference type="SMART" id="SM00091">
    <property type="entry name" value="PAS"/>
    <property type="match status" value="1"/>
</dbReference>
<evidence type="ECO:0000256" key="8">
    <source>
        <dbReference type="ARBA" id="ARBA00023136"/>
    </source>
</evidence>
<dbReference type="SMART" id="SM00086">
    <property type="entry name" value="PAC"/>
    <property type="match status" value="1"/>
</dbReference>
<evidence type="ECO:0000256" key="7">
    <source>
        <dbReference type="ARBA" id="ARBA00023012"/>
    </source>
</evidence>
<dbReference type="Pfam" id="PF08447">
    <property type="entry name" value="PAS_3"/>
    <property type="match status" value="1"/>
</dbReference>